<keyword evidence="1" id="KW-0472">Membrane</keyword>
<reference evidence="2 3" key="1">
    <citation type="journal article" date="2016" name="Int. J. Syst. Evol. Microbiol.">
        <title>Tessaracoccus flavus sp. nov., isolated from the drainage system of a lindane-producing factory.</title>
        <authorList>
            <person name="Kumari R."/>
            <person name="Singh P."/>
            <person name="Schumann P."/>
            <person name="Lal R."/>
        </authorList>
    </citation>
    <scope>NUCLEOTIDE SEQUENCE [LARGE SCALE GENOMIC DNA]</scope>
    <source>
        <strain evidence="2 3">RP1T</strain>
    </source>
</reference>
<protein>
    <recommendedName>
        <fullName evidence="4">DUF4233 domain-containing protein</fullName>
    </recommendedName>
</protein>
<accession>A0A1Q2CFI1</accession>
<keyword evidence="1" id="KW-1133">Transmembrane helix</keyword>
<dbReference type="Proteomes" id="UP000188324">
    <property type="component" value="Chromosome"/>
</dbReference>
<dbReference type="STRING" id="1610493.RPIT_08770"/>
<feature type="transmembrane region" description="Helical" evidence="1">
    <location>
        <begin position="87"/>
        <end position="120"/>
    </location>
</feature>
<feature type="transmembrane region" description="Helical" evidence="1">
    <location>
        <begin position="56"/>
        <end position="75"/>
    </location>
</feature>
<dbReference type="KEGG" id="tfl:RPIT_08770"/>
<dbReference type="EMBL" id="CP019605">
    <property type="protein sequence ID" value="AQP44871.1"/>
    <property type="molecule type" value="Genomic_DNA"/>
</dbReference>
<sequence length="132" mass="13988">MSHRRGGGPGPAQEGRRVTLNPTNPMRAAAASVLLFEIIIVWLAYIGMIQVSGTNLALAAGACAAVTLGCIAALAGLRRRWGYIVGWGVQIGCIALGLLTAWMFAMGIIFALIWVTCIVLGRRIETHQGEAQ</sequence>
<organism evidence="2 3">
    <name type="scientific">Tessaracoccus flavus</name>
    <dbReference type="NCBI Taxonomy" id="1610493"/>
    <lineage>
        <taxon>Bacteria</taxon>
        <taxon>Bacillati</taxon>
        <taxon>Actinomycetota</taxon>
        <taxon>Actinomycetes</taxon>
        <taxon>Propionibacteriales</taxon>
        <taxon>Propionibacteriaceae</taxon>
        <taxon>Tessaracoccus</taxon>
    </lineage>
</organism>
<evidence type="ECO:0000313" key="3">
    <source>
        <dbReference type="Proteomes" id="UP000188324"/>
    </source>
</evidence>
<evidence type="ECO:0008006" key="4">
    <source>
        <dbReference type="Google" id="ProtNLM"/>
    </source>
</evidence>
<evidence type="ECO:0000256" key="1">
    <source>
        <dbReference type="SAM" id="Phobius"/>
    </source>
</evidence>
<name>A0A1Q2CFI1_9ACTN</name>
<keyword evidence="1" id="KW-0812">Transmembrane</keyword>
<feature type="transmembrane region" description="Helical" evidence="1">
    <location>
        <begin position="28"/>
        <end position="49"/>
    </location>
</feature>
<dbReference type="AlphaFoldDB" id="A0A1Q2CFI1"/>
<gene>
    <name evidence="2" type="ORF">RPIT_08770</name>
</gene>
<proteinExistence type="predicted"/>
<evidence type="ECO:0000313" key="2">
    <source>
        <dbReference type="EMBL" id="AQP44871.1"/>
    </source>
</evidence>
<dbReference type="InterPro" id="IPR025327">
    <property type="entry name" value="DUF4233"/>
</dbReference>
<keyword evidence="3" id="KW-1185">Reference proteome</keyword>
<dbReference type="Pfam" id="PF14017">
    <property type="entry name" value="DUF4233"/>
    <property type="match status" value="1"/>
</dbReference>